<proteinExistence type="predicted"/>
<sequence length="157" mass="17739">MVANFLKHAPCMRHVKKQYETCSSTYQATMSRIGQIVPEPSDASFTADRGDDHNLTRAHSYEIERIKTVCCAFKDYIDCSEQVVRLACGEETANYTRRFLDKMSSSLMTPLDATQKSALPVLTNHSNKGYPFVTRISLLAPVYETIFVVFSKIICIL</sequence>
<name>A0A1B0DNX1_PHLPP</name>
<keyword evidence="2" id="KW-1185">Reference proteome</keyword>
<accession>A0A1B0DNX1</accession>
<dbReference type="PANTHER" id="PTHR33964">
    <property type="entry name" value="RE45066P-RELATED"/>
    <property type="match status" value="1"/>
</dbReference>
<dbReference type="VEuPathDB" id="VectorBase:PPAPM1_005850"/>
<dbReference type="EMBL" id="AJVK01007796">
    <property type="status" value="NOT_ANNOTATED_CDS"/>
    <property type="molecule type" value="Genomic_DNA"/>
</dbReference>
<dbReference type="EMBL" id="AJVK01007797">
    <property type="status" value="NOT_ANNOTATED_CDS"/>
    <property type="molecule type" value="Genomic_DNA"/>
</dbReference>
<dbReference type="EnsemblMetazoa" id="PPAI010207-RA">
    <property type="protein sequence ID" value="PPAI010207-PA"/>
    <property type="gene ID" value="PPAI010207"/>
</dbReference>
<evidence type="ECO:0000313" key="2">
    <source>
        <dbReference type="Proteomes" id="UP000092462"/>
    </source>
</evidence>
<dbReference type="Proteomes" id="UP000092462">
    <property type="component" value="Unassembled WGS sequence"/>
</dbReference>
<organism evidence="1 2">
    <name type="scientific">Phlebotomus papatasi</name>
    <name type="common">Sandfly</name>
    <dbReference type="NCBI Taxonomy" id="29031"/>
    <lineage>
        <taxon>Eukaryota</taxon>
        <taxon>Metazoa</taxon>
        <taxon>Ecdysozoa</taxon>
        <taxon>Arthropoda</taxon>
        <taxon>Hexapoda</taxon>
        <taxon>Insecta</taxon>
        <taxon>Pterygota</taxon>
        <taxon>Neoptera</taxon>
        <taxon>Endopterygota</taxon>
        <taxon>Diptera</taxon>
        <taxon>Nematocera</taxon>
        <taxon>Psychodoidea</taxon>
        <taxon>Psychodidae</taxon>
        <taxon>Phlebotomus</taxon>
        <taxon>Phlebotomus</taxon>
    </lineage>
</organism>
<dbReference type="EMBL" id="AJVK01007799">
    <property type="status" value="NOT_ANNOTATED_CDS"/>
    <property type="molecule type" value="Genomic_DNA"/>
</dbReference>
<dbReference type="AlphaFoldDB" id="A0A1B0DNX1"/>
<reference evidence="1" key="1">
    <citation type="submission" date="2022-08" db="UniProtKB">
        <authorList>
            <consortium name="EnsemblMetazoa"/>
        </authorList>
    </citation>
    <scope>IDENTIFICATION</scope>
    <source>
        <strain evidence="1">Israel</strain>
    </source>
</reference>
<dbReference type="EMBL" id="AJVK01007800">
    <property type="status" value="NOT_ANNOTATED_CDS"/>
    <property type="molecule type" value="Genomic_DNA"/>
</dbReference>
<evidence type="ECO:0000313" key="1">
    <source>
        <dbReference type="EnsemblMetazoa" id="PPAI010207-PA"/>
    </source>
</evidence>
<dbReference type="EMBL" id="AJVK01007798">
    <property type="status" value="NOT_ANNOTATED_CDS"/>
    <property type="molecule type" value="Genomic_DNA"/>
</dbReference>
<dbReference type="PANTHER" id="PTHR33964:SF1">
    <property type="entry name" value="RE45066P"/>
    <property type="match status" value="1"/>
</dbReference>
<protein>
    <submittedName>
        <fullName evidence="1">Uncharacterized protein</fullName>
    </submittedName>
</protein>
<dbReference type="VEuPathDB" id="VectorBase:PPAI010207"/>